<gene>
    <name evidence="1" type="ORF">NDU88_001877</name>
</gene>
<organism evidence="1 2">
    <name type="scientific">Pleurodeles waltl</name>
    <name type="common">Iberian ribbed newt</name>
    <dbReference type="NCBI Taxonomy" id="8319"/>
    <lineage>
        <taxon>Eukaryota</taxon>
        <taxon>Metazoa</taxon>
        <taxon>Chordata</taxon>
        <taxon>Craniata</taxon>
        <taxon>Vertebrata</taxon>
        <taxon>Euteleostomi</taxon>
        <taxon>Amphibia</taxon>
        <taxon>Batrachia</taxon>
        <taxon>Caudata</taxon>
        <taxon>Salamandroidea</taxon>
        <taxon>Salamandridae</taxon>
        <taxon>Pleurodelinae</taxon>
        <taxon>Pleurodeles</taxon>
    </lineage>
</organism>
<dbReference type="Proteomes" id="UP001066276">
    <property type="component" value="Chromosome 7"/>
</dbReference>
<accession>A0AAV7P830</accession>
<dbReference type="EMBL" id="JANPWB010000011">
    <property type="protein sequence ID" value="KAJ1123407.1"/>
    <property type="molecule type" value="Genomic_DNA"/>
</dbReference>
<sequence>MVRSDELRNWRRRSKNYRRKEGLLCDRDPDLAYVRGVVERRAEPRRDWSGRKLAGAAAGSSYRDHPNACLKEPNQEERVVIIRAVVLEAYGQRPLWKSA</sequence>
<name>A0AAV7P830_PLEWA</name>
<dbReference type="AlphaFoldDB" id="A0AAV7P830"/>
<evidence type="ECO:0000313" key="1">
    <source>
        <dbReference type="EMBL" id="KAJ1123407.1"/>
    </source>
</evidence>
<protein>
    <submittedName>
        <fullName evidence="1">Uncharacterized protein</fullName>
    </submittedName>
</protein>
<reference evidence="1" key="1">
    <citation type="journal article" date="2022" name="bioRxiv">
        <title>Sequencing and chromosome-scale assembly of the giantPleurodeles waltlgenome.</title>
        <authorList>
            <person name="Brown T."/>
            <person name="Elewa A."/>
            <person name="Iarovenko S."/>
            <person name="Subramanian E."/>
            <person name="Araus A.J."/>
            <person name="Petzold A."/>
            <person name="Susuki M."/>
            <person name="Suzuki K.-i.T."/>
            <person name="Hayashi T."/>
            <person name="Toyoda A."/>
            <person name="Oliveira C."/>
            <person name="Osipova E."/>
            <person name="Leigh N.D."/>
            <person name="Simon A."/>
            <person name="Yun M.H."/>
        </authorList>
    </citation>
    <scope>NUCLEOTIDE SEQUENCE</scope>
    <source>
        <strain evidence="1">20211129_DDA</strain>
        <tissue evidence="1">Liver</tissue>
    </source>
</reference>
<keyword evidence="2" id="KW-1185">Reference proteome</keyword>
<evidence type="ECO:0000313" key="2">
    <source>
        <dbReference type="Proteomes" id="UP001066276"/>
    </source>
</evidence>
<comment type="caution">
    <text evidence="1">The sequence shown here is derived from an EMBL/GenBank/DDBJ whole genome shotgun (WGS) entry which is preliminary data.</text>
</comment>
<proteinExistence type="predicted"/>